<reference evidence="1" key="1">
    <citation type="submission" date="2021-06" db="EMBL/GenBank/DDBJ databases">
        <authorList>
            <person name="Kallberg Y."/>
            <person name="Tangrot J."/>
            <person name="Rosling A."/>
        </authorList>
    </citation>
    <scope>NUCLEOTIDE SEQUENCE</scope>
    <source>
        <strain evidence="1">AU212A</strain>
    </source>
</reference>
<dbReference type="Proteomes" id="UP000789860">
    <property type="component" value="Unassembled WGS sequence"/>
</dbReference>
<gene>
    <name evidence="1" type="ORF">SCALOS_LOCUS1103</name>
</gene>
<comment type="caution">
    <text evidence="1">The sequence shown here is derived from an EMBL/GenBank/DDBJ whole genome shotgun (WGS) entry which is preliminary data.</text>
</comment>
<protein>
    <submittedName>
        <fullName evidence="1">6222_t:CDS:1</fullName>
    </submittedName>
</protein>
<name>A0ACA9K3B8_9GLOM</name>
<evidence type="ECO:0000313" key="1">
    <source>
        <dbReference type="EMBL" id="CAG8449182.1"/>
    </source>
</evidence>
<feature type="non-terminal residue" evidence="1">
    <location>
        <position position="1"/>
    </location>
</feature>
<proteinExistence type="predicted"/>
<evidence type="ECO:0000313" key="2">
    <source>
        <dbReference type="Proteomes" id="UP000789860"/>
    </source>
</evidence>
<dbReference type="EMBL" id="CAJVPM010000671">
    <property type="protein sequence ID" value="CAG8449182.1"/>
    <property type="molecule type" value="Genomic_DNA"/>
</dbReference>
<organism evidence="1 2">
    <name type="scientific">Scutellospora calospora</name>
    <dbReference type="NCBI Taxonomy" id="85575"/>
    <lineage>
        <taxon>Eukaryota</taxon>
        <taxon>Fungi</taxon>
        <taxon>Fungi incertae sedis</taxon>
        <taxon>Mucoromycota</taxon>
        <taxon>Glomeromycotina</taxon>
        <taxon>Glomeromycetes</taxon>
        <taxon>Diversisporales</taxon>
        <taxon>Gigasporaceae</taxon>
        <taxon>Scutellospora</taxon>
    </lineage>
</organism>
<feature type="non-terminal residue" evidence="1">
    <location>
        <position position="84"/>
    </location>
</feature>
<keyword evidence="2" id="KW-1185">Reference proteome</keyword>
<sequence length="84" mass="9653">MDEMPIAFNMPNQTTIEEFGTQTISILITDYEYTCFTFPDSVYVHANPSSWMNEKEMICIEEEGESNELGSENIEDVEDNESNN</sequence>
<accession>A0ACA9K3B8</accession>